<keyword evidence="1 5" id="KW-0547">Nucleotide-binding</keyword>
<dbReference type="InterPro" id="IPR027785">
    <property type="entry name" value="UvrD-like_helicase_C"/>
</dbReference>
<evidence type="ECO:0000256" key="3">
    <source>
        <dbReference type="ARBA" id="ARBA00022806"/>
    </source>
</evidence>
<evidence type="ECO:0000256" key="4">
    <source>
        <dbReference type="ARBA" id="ARBA00022840"/>
    </source>
</evidence>
<dbReference type="GO" id="GO:0005524">
    <property type="term" value="F:ATP binding"/>
    <property type="evidence" value="ECO:0007669"/>
    <property type="project" value="UniProtKB-UniRule"/>
</dbReference>
<protein>
    <submittedName>
        <fullName evidence="8">AAA family ATPase</fullName>
    </submittedName>
</protein>
<reference evidence="8 9" key="1">
    <citation type="submission" date="2020-05" db="EMBL/GenBank/DDBJ databases">
        <title>Nakamurella sp. DB0629 isolated from air conditioner.</title>
        <authorList>
            <person name="Kim D.H."/>
            <person name="Kim D.-U."/>
        </authorList>
    </citation>
    <scope>NUCLEOTIDE SEQUENCE [LARGE SCALE GENOMIC DNA]</scope>
    <source>
        <strain evidence="8 9">DB0629</strain>
    </source>
</reference>
<name>A0A849AD09_9ACTN</name>
<feature type="domain" description="UvrD-like helicase ATP-binding" evidence="7">
    <location>
        <begin position="223"/>
        <end position="645"/>
    </location>
</feature>
<keyword evidence="9" id="KW-1185">Reference proteome</keyword>
<feature type="region of interest" description="Disordered" evidence="6">
    <location>
        <begin position="83"/>
        <end position="106"/>
    </location>
</feature>
<dbReference type="EMBL" id="JABEND010000016">
    <property type="protein sequence ID" value="NNG37623.1"/>
    <property type="molecule type" value="Genomic_DNA"/>
</dbReference>
<evidence type="ECO:0000256" key="1">
    <source>
        <dbReference type="ARBA" id="ARBA00022741"/>
    </source>
</evidence>
<dbReference type="PANTHER" id="PTHR11070:SF45">
    <property type="entry name" value="DNA 3'-5' HELICASE"/>
    <property type="match status" value="1"/>
</dbReference>
<keyword evidence="2 5" id="KW-0378">Hydrolase</keyword>
<dbReference type="GO" id="GO:0005829">
    <property type="term" value="C:cytosol"/>
    <property type="evidence" value="ECO:0007669"/>
    <property type="project" value="TreeGrafter"/>
</dbReference>
<dbReference type="SUPFAM" id="SSF52540">
    <property type="entry name" value="P-loop containing nucleoside triphosphate hydrolases"/>
    <property type="match status" value="1"/>
</dbReference>
<evidence type="ECO:0000259" key="7">
    <source>
        <dbReference type="PROSITE" id="PS51198"/>
    </source>
</evidence>
<keyword evidence="3 5" id="KW-0347">Helicase</keyword>
<dbReference type="GO" id="GO:0003677">
    <property type="term" value="F:DNA binding"/>
    <property type="evidence" value="ECO:0007669"/>
    <property type="project" value="InterPro"/>
</dbReference>
<evidence type="ECO:0000256" key="5">
    <source>
        <dbReference type="PROSITE-ProRule" id="PRU00560"/>
    </source>
</evidence>
<dbReference type="AlphaFoldDB" id="A0A849AD09"/>
<evidence type="ECO:0000313" key="9">
    <source>
        <dbReference type="Proteomes" id="UP000562984"/>
    </source>
</evidence>
<feature type="compositionally biased region" description="Low complexity" evidence="6">
    <location>
        <begin position="89"/>
        <end position="102"/>
    </location>
</feature>
<proteinExistence type="predicted"/>
<evidence type="ECO:0000256" key="2">
    <source>
        <dbReference type="ARBA" id="ARBA00022801"/>
    </source>
</evidence>
<dbReference type="InterPro" id="IPR027417">
    <property type="entry name" value="P-loop_NTPase"/>
</dbReference>
<keyword evidence="4 5" id="KW-0067">ATP-binding</keyword>
<feature type="region of interest" description="Disordered" evidence="6">
    <location>
        <begin position="400"/>
        <end position="419"/>
    </location>
</feature>
<dbReference type="PROSITE" id="PS51198">
    <property type="entry name" value="UVRD_HELICASE_ATP_BIND"/>
    <property type="match status" value="1"/>
</dbReference>
<dbReference type="GO" id="GO:0000725">
    <property type="term" value="P:recombinational repair"/>
    <property type="evidence" value="ECO:0007669"/>
    <property type="project" value="TreeGrafter"/>
</dbReference>
<dbReference type="Gene3D" id="3.40.50.300">
    <property type="entry name" value="P-loop containing nucleotide triphosphate hydrolases"/>
    <property type="match status" value="3"/>
</dbReference>
<evidence type="ECO:0000313" key="8">
    <source>
        <dbReference type="EMBL" id="NNG37623.1"/>
    </source>
</evidence>
<dbReference type="InterPro" id="IPR014016">
    <property type="entry name" value="UvrD-like_ATP-bd"/>
</dbReference>
<dbReference type="PANTHER" id="PTHR11070">
    <property type="entry name" value="UVRD / RECB / PCRA DNA HELICASE FAMILY MEMBER"/>
    <property type="match status" value="1"/>
</dbReference>
<evidence type="ECO:0000256" key="6">
    <source>
        <dbReference type="SAM" id="MobiDB-lite"/>
    </source>
</evidence>
<gene>
    <name evidence="8" type="ORF">HKD39_18340</name>
</gene>
<accession>A0A849AD09</accession>
<feature type="binding site" evidence="5">
    <location>
        <begin position="244"/>
        <end position="251"/>
    </location>
    <ligand>
        <name>ATP</name>
        <dbReference type="ChEBI" id="CHEBI:30616"/>
    </ligand>
</feature>
<dbReference type="InterPro" id="IPR000212">
    <property type="entry name" value="DNA_helicase_UvrD/REP"/>
</dbReference>
<sequence length="804" mass="86102">MRTEQVALDAMYTRLEQMRREALQRREDARFSSDGTPAGRFNRDALQHRYSQELAALNAAEDKLCFGRLDRDPAALAAFGPGAGGSAGSGSASAPESAPSPADEADAQRVIDEHSAEATIHIGRMGLTDGTAARRQILIDWRAPASAPFYTATALEPQGVIRRRHLQTRRRQVTGVADEYLQGDPDAQPAGGGHDDLGAAGNSALLEALNAPRTGRMQDIIATIQSEQDKIIRADRSGVLVVQGGPGTGKTVVALHRAAYLLYTHRERLGGHGVLVLGPNRTFLEYIGQVLPSLGESSVVLATIGSLYPGVEATDPDTPRAAELKGRAMMAGVVENAVLALQAMPRRTKLIEYDRGTLRLEPSLLAKAQRRAWGSRLPHNRARAVFVKAVLDGLAQQVAGRPGVKQAPEAEQQPPDLDGIRTDLAQDPDVMGALAALWPALTPQRVIGELFSDPRRLAFAAPTLSAAQRDALLRPAGSPWTVPDVPLLDEAAELLGELGAADRAAAQRRARRREDLQFAQESLDALDSAAAGQEDSGIGFTVGMLSAEDLAELHEDNPFDLSTADRAAADREWTYGHVIVDEAQELSAMAWRMVMRRVPAKSMTLVGDIAQTSDPAGATAWGKALRGFVGDRWRLAELTVNYRTPGEIMDVAARVLAKIVPELSPPESVRRTGSRPWAQRVDAAELGAAAGRAAAAELAEHDEGQLAVLVPDELGADVLAAVQAAVPGAGTDAGPHHRVSVLTVRQAKGLEFDAVVLVEPATMVQQSKRGWGDLYVALTRATQRLGIVHHRALPLQLDDLLDRR</sequence>
<dbReference type="Pfam" id="PF13538">
    <property type="entry name" value="UvrD_C_2"/>
    <property type="match status" value="1"/>
</dbReference>
<comment type="caution">
    <text evidence="8">The sequence shown here is derived from an EMBL/GenBank/DDBJ whole genome shotgun (WGS) entry which is preliminary data.</text>
</comment>
<organism evidence="8 9">
    <name type="scientific">Nakamurella aerolata</name>
    <dbReference type="NCBI Taxonomy" id="1656892"/>
    <lineage>
        <taxon>Bacteria</taxon>
        <taxon>Bacillati</taxon>
        <taxon>Actinomycetota</taxon>
        <taxon>Actinomycetes</taxon>
        <taxon>Nakamurellales</taxon>
        <taxon>Nakamurellaceae</taxon>
        <taxon>Nakamurella</taxon>
    </lineage>
</organism>
<dbReference type="GO" id="GO:0016787">
    <property type="term" value="F:hydrolase activity"/>
    <property type="evidence" value="ECO:0007669"/>
    <property type="project" value="UniProtKB-UniRule"/>
</dbReference>
<dbReference type="GO" id="GO:0043138">
    <property type="term" value="F:3'-5' DNA helicase activity"/>
    <property type="evidence" value="ECO:0007669"/>
    <property type="project" value="TreeGrafter"/>
</dbReference>
<dbReference type="Proteomes" id="UP000562984">
    <property type="component" value="Unassembled WGS sequence"/>
</dbReference>